<keyword evidence="1" id="KW-0833">Ubl conjugation pathway</keyword>
<keyword evidence="3" id="KW-1185">Reference proteome</keyword>
<evidence type="ECO:0000259" key="2">
    <source>
        <dbReference type="PROSITE" id="PS50181"/>
    </source>
</evidence>
<dbReference type="RefSeq" id="XP_032811883.1">
    <property type="nucleotide sequence ID" value="XM_032955992.1"/>
</dbReference>
<evidence type="ECO:0000313" key="3">
    <source>
        <dbReference type="Proteomes" id="UP001318040"/>
    </source>
</evidence>
<dbReference type="PROSITE" id="PS50181">
    <property type="entry name" value="FBOX"/>
    <property type="match status" value="1"/>
</dbReference>
<gene>
    <name evidence="4" type="primary">LOC116943275</name>
</gene>
<dbReference type="InterPro" id="IPR036047">
    <property type="entry name" value="F-box-like_dom_sf"/>
</dbReference>
<dbReference type="Proteomes" id="UP001318040">
    <property type="component" value="Chromosome 17"/>
</dbReference>
<organism evidence="3 4">
    <name type="scientific">Petromyzon marinus</name>
    <name type="common">Sea lamprey</name>
    <dbReference type="NCBI Taxonomy" id="7757"/>
    <lineage>
        <taxon>Eukaryota</taxon>
        <taxon>Metazoa</taxon>
        <taxon>Chordata</taxon>
        <taxon>Craniata</taxon>
        <taxon>Vertebrata</taxon>
        <taxon>Cyclostomata</taxon>
        <taxon>Hyperoartia</taxon>
        <taxon>Petromyzontiformes</taxon>
        <taxon>Petromyzontidae</taxon>
        <taxon>Petromyzon</taxon>
    </lineage>
</organism>
<dbReference type="InterPro" id="IPR001810">
    <property type="entry name" value="F-box_dom"/>
</dbReference>
<evidence type="ECO:0000313" key="4">
    <source>
        <dbReference type="RefSeq" id="XP_032811883.1"/>
    </source>
</evidence>
<dbReference type="PANTHER" id="PTHR13318">
    <property type="entry name" value="PARTNER OF PAIRED, ISOFORM B-RELATED"/>
    <property type="match status" value="1"/>
</dbReference>
<dbReference type="Gene3D" id="1.20.1280.50">
    <property type="match status" value="1"/>
</dbReference>
<dbReference type="SMART" id="SM00367">
    <property type="entry name" value="LRR_CC"/>
    <property type="match status" value="4"/>
</dbReference>
<dbReference type="GO" id="GO:0019005">
    <property type="term" value="C:SCF ubiquitin ligase complex"/>
    <property type="evidence" value="ECO:0007669"/>
    <property type="project" value="TreeGrafter"/>
</dbReference>
<accession>A0AAJ7WX32</accession>
<protein>
    <submittedName>
        <fullName evidence="4">SCF E3 ubiquitin ligase complex F-box protein grrA-like isoform X1</fullName>
    </submittedName>
</protein>
<proteinExistence type="predicted"/>
<dbReference type="Pfam" id="PF12937">
    <property type="entry name" value="F-box-like"/>
    <property type="match status" value="1"/>
</dbReference>
<dbReference type="SUPFAM" id="SSF52047">
    <property type="entry name" value="RNI-like"/>
    <property type="match status" value="1"/>
</dbReference>
<dbReference type="SMART" id="SM00256">
    <property type="entry name" value="FBOX"/>
    <property type="match status" value="1"/>
</dbReference>
<reference evidence="4" key="1">
    <citation type="submission" date="2025-08" db="UniProtKB">
        <authorList>
            <consortium name="RefSeq"/>
        </authorList>
    </citation>
    <scope>IDENTIFICATION</scope>
    <source>
        <tissue evidence="4">Sperm</tissue>
    </source>
</reference>
<dbReference type="AlphaFoldDB" id="A0AAJ7WX32"/>
<dbReference type="Gene3D" id="3.80.10.10">
    <property type="entry name" value="Ribonuclease Inhibitor"/>
    <property type="match status" value="2"/>
</dbReference>
<dbReference type="GO" id="GO:0031146">
    <property type="term" value="P:SCF-dependent proteasomal ubiquitin-dependent protein catabolic process"/>
    <property type="evidence" value="ECO:0007669"/>
    <property type="project" value="TreeGrafter"/>
</dbReference>
<dbReference type="KEGG" id="pmrn:116943275"/>
<dbReference type="InterPro" id="IPR006553">
    <property type="entry name" value="Leu-rich_rpt_Cys-con_subtyp"/>
</dbReference>
<dbReference type="SUPFAM" id="SSF81383">
    <property type="entry name" value="F-box domain"/>
    <property type="match status" value="1"/>
</dbReference>
<dbReference type="GeneID" id="116943275"/>
<name>A0AAJ7WX32_PETMA</name>
<sequence length="459" mass="51065">MASVMSGGVDWLLLPFDLYVEIFQYLTAGERASARVACRAFRALLDHPCLWHDRTVRLRELHRYDARTWRTLQGRRVSRVELARAAAKDLRRLTAGLPDVTAVRLTGPPRAGALAPLAALARLRDVWLDDCTRLSGAELLRDVAPFSGRLTHLTLGNLTSFGDDDLRQLARLQNLEALSLRRCLKSSGGFSISGPALQYVLFRLPKLRSLALYAAGLSSDGLSLAFTPPCQDPACNAEGDLPCIKSLALENLGLTHSLSWPLSDEALDQLASVRTLLVNSCYLFRRRDLPIREVTAIFQRLPNVVHLDLGSTNCKNAVLEHVPASLQSLDLRDCYSISGAGLQFLWERAGTSLRHLNLSLCNRVSHQPLAVLHKLFPNLESLDLSSCRGVTEGVLSSLACLPRLRMLCLRAVPDLPDDALRRFRTLTHNRVLLTLPREKECNHQMYGLRGRDRYTLACP</sequence>
<dbReference type="InterPro" id="IPR032675">
    <property type="entry name" value="LRR_dom_sf"/>
</dbReference>
<evidence type="ECO:0000256" key="1">
    <source>
        <dbReference type="ARBA" id="ARBA00022786"/>
    </source>
</evidence>
<feature type="domain" description="F-box" evidence="2">
    <location>
        <begin position="8"/>
        <end position="54"/>
    </location>
</feature>